<keyword evidence="13" id="KW-1185">Reference proteome</keyword>
<evidence type="ECO:0000313" key="13">
    <source>
        <dbReference type="Proteomes" id="UP000285301"/>
    </source>
</evidence>
<comment type="pathway">
    <text evidence="1">Amino-acid degradation; 4-aminobutanoate degradation.</text>
</comment>
<reference evidence="10" key="2">
    <citation type="submission" date="2018-11" db="EMBL/GenBank/DDBJ databases">
        <title>Trombidioid mite genomics.</title>
        <authorList>
            <person name="Dong X."/>
        </authorList>
    </citation>
    <scope>NUCLEOTIDE SEQUENCE</scope>
    <source>
        <strain evidence="10">UoL-WK</strain>
    </source>
</reference>
<dbReference type="Proteomes" id="UP000285301">
    <property type="component" value="Unassembled WGS sequence"/>
</dbReference>
<evidence type="ECO:0000256" key="7">
    <source>
        <dbReference type="PROSITE-ProRule" id="PRU10007"/>
    </source>
</evidence>
<keyword evidence="5 8" id="KW-0560">Oxidoreductase</keyword>
<evidence type="ECO:0000256" key="3">
    <source>
        <dbReference type="ARBA" id="ARBA00013051"/>
    </source>
</evidence>
<comment type="similarity">
    <text evidence="2 8">Belongs to the aldehyde dehydrogenase family.</text>
</comment>
<dbReference type="EC" id="1.2.1.24" evidence="3"/>
<evidence type="ECO:0000256" key="5">
    <source>
        <dbReference type="ARBA" id="ARBA00023002"/>
    </source>
</evidence>
<protein>
    <recommendedName>
        <fullName evidence="4">Succinate-semialdehyde dehydrogenase, mitochondrial</fullName>
        <ecNumber evidence="3">1.2.1.24</ecNumber>
    </recommendedName>
    <alternativeName>
        <fullName evidence="6">NAD(+)-dependent succinic semialdehyde dehydrogenase</fullName>
    </alternativeName>
</protein>
<evidence type="ECO:0000313" key="12">
    <source>
        <dbReference type="EMBL" id="RWS10174.1"/>
    </source>
</evidence>
<sequence length="502" mass="54800">MFKFNASVCRHSFRKFSTDVSSFLTNKVFIDGKWVSALNGKTFLVYNPSNGEILHEAAECTHEDASIAIQAATEAFKSWRLTTAKYRSDLLRKLWSKQMKAHKALAQLMSLEMGKPLKESMGEIVYGASFLEWFAEEARRINGEVLQSPQKNKMMMYVKEPIGPVGIITPWNFPNAMITRKLAAALAAGCTVVIRPAEDSPFSGLALAKLADEVGFPSGVINVITSSRNNASAIGTTLCHSHDIRGISFTGSTAVGKLLLRESVSTVKRVSLELGGNAPFIVFNSADVSKAVDGCIASKFRNTGQTCVCANRIFVQSKIHDEFVEALVSKMSQELIIGSPTDESTTLGPLVNERAVEKVERHIKDATQKGAKIKTGGKHLKNCFFEPTVLTGAHQQMLLASEETFGPVAAIFKFDTEEEVIKMANAERNGLAGYFYSNDISQIWRVARHLEVGMIGVNEGIISSCEAPFGGVKESGLGREGSKFGIDEFINIKYVCIGNLSD</sequence>
<accession>A0A3S3P4S7</accession>
<dbReference type="FunFam" id="3.40.605.10:FF:000005">
    <property type="entry name" value="Succinate-semialdehyde dehydrogenase I"/>
    <property type="match status" value="1"/>
</dbReference>
<dbReference type="InterPro" id="IPR016160">
    <property type="entry name" value="Ald_DH_CS_CYS"/>
</dbReference>
<dbReference type="AlphaFoldDB" id="A0A3S3P4S7"/>
<organism evidence="10 13">
    <name type="scientific">Dinothrombium tinctorium</name>
    <dbReference type="NCBI Taxonomy" id="1965070"/>
    <lineage>
        <taxon>Eukaryota</taxon>
        <taxon>Metazoa</taxon>
        <taxon>Ecdysozoa</taxon>
        <taxon>Arthropoda</taxon>
        <taxon>Chelicerata</taxon>
        <taxon>Arachnida</taxon>
        <taxon>Acari</taxon>
        <taxon>Acariformes</taxon>
        <taxon>Trombidiformes</taxon>
        <taxon>Prostigmata</taxon>
        <taxon>Anystina</taxon>
        <taxon>Parasitengona</taxon>
        <taxon>Trombidioidea</taxon>
        <taxon>Trombidiidae</taxon>
        <taxon>Dinothrombium</taxon>
    </lineage>
</organism>
<dbReference type="GO" id="GO:0009450">
    <property type="term" value="P:gamma-aminobutyric acid catabolic process"/>
    <property type="evidence" value="ECO:0007669"/>
    <property type="project" value="TreeGrafter"/>
</dbReference>
<evidence type="ECO:0000256" key="6">
    <source>
        <dbReference type="ARBA" id="ARBA00030806"/>
    </source>
</evidence>
<dbReference type="PANTHER" id="PTHR43353:SF5">
    <property type="entry name" value="SUCCINATE-SEMIALDEHYDE DEHYDROGENASE, MITOCHONDRIAL"/>
    <property type="match status" value="1"/>
</dbReference>
<dbReference type="InterPro" id="IPR016161">
    <property type="entry name" value="Ald_DH/histidinol_DH"/>
</dbReference>
<evidence type="ECO:0000259" key="9">
    <source>
        <dbReference type="Pfam" id="PF00171"/>
    </source>
</evidence>
<dbReference type="PANTHER" id="PTHR43353">
    <property type="entry name" value="SUCCINATE-SEMIALDEHYDE DEHYDROGENASE, MITOCHONDRIAL"/>
    <property type="match status" value="1"/>
</dbReference>
<comment type="caution">
    <text evidence="10">The sequence shown here is derived from an EMBL/GenBank/DDBJ whole genome shotgun (WGS) entry which is preliminary data.</text>
</comment>
<dbReference type="Pfam" id="PF00171">
    <property type="entry name" value="Aldedh"/>
    <property type="match status" value="1"/>
</dbReference>
<evidence type="ECO:0000256" key="8">
    <source>
        <dbReference type="RuleBase" id="RU003345"/>
    </source>
</evidence>
<dbReference type="FunFam" id="3.40.309.10:FF:000004">
    <property type="entry name" value="Succinate-semialdehyde dehydrogenase I"/>
    <property type="match status" value="1"/>
</dbReference>
<dbReference type="EMBL" id="NCKU01002196">
    <property type="protein sequence ID" value="RWS10174.1"/>
    <property type="molecule type" value="Genomic_DNA"/>
</dbReference>
<dbReference type="EMBL" id="NCKU01002986">
    <property type="protein sequence ID" value="RWS08404.1"/>
    <property type="molecule type" value="Genomic_DNA"/>
</dbReference>
<feature type="domain" description="Aldehyde dehydrogenase" evidence="9">
    <location>
        <begin position="34"/>
        <end position="495"/>
    </location>
</feature>
<dbReference type="CDD" id="cd07103">
    <property type="entry name" value="ALDH_F5_SSADH_GabD"/>
    <property type="match status" value="1"/>
</dbReference>
<dbReference type="SUPFAM" id="SSF53720">
    <property type="entry name" value="ALDH-like"/>
    <property type="match status" value="1"/>
</dbReference>
<dbReference type="EMBL" id="NCKU01003169">
    <property type="protein sequence ID" value="RWS08040.1"/>
    <property type="molecule type" value="Genomic_DNA"/>
</dbReference>
<feature type="active site" evidence="7">
    <location>
        <position position="273"/>
    </location>
</feature>
<gene>
    <name evidence="11" type="ORF">B4U79_03133</name>
    <name evidence="10" type="ORF">B4U79_05579</name>
    <name evidence="12" type="ORF">B4U79_07801</name>
</gene>
<dbReference type="PROSITE" id="PS00687">
    <property type="entry name" value="ALDEHYDE_DEHYDR_GLU"/>
    <property type="match status" value="1"/>
</dbReference>
<proteinExistence type="inferred from homology"/>
<dbReference type="OrthoDB" id="310895at2759"/>
<dbReference type="GO" id="GO:0004777">
    <property type="term" value="F:succinate-semialdehyde dehydrogenase (NAD+) activity"/>
    <property type="evidence" value="ECO:0007669"/>
    <property type="project" value="UniProtKB-EC"/>
</dbReference>
<evidence type="ECO:0000313" key="10">
    <source>
        <dbReference type="EMBL" id="RWS08040.1"/>
    </source>
</evidence>
<dbReference type="InterPro" id="IPR029510">
    <property type="entry name" value="Ald_DH_CS_GLU"/>
</dbReference>
<evidence type="ECO:0000256" key="4">
    <source>
        <dbReference type="ARBA" id="ARBA00019842"/>
    </source>
</evidence>
<dbReference type="InterPro" id="IPR016162">
    <property type="entry name" value="Ald_DH_N"/>
</dbReference>
<evidence type="ECO:0000256" key="1">
    <source>
        <dbReference type="ARBA" id="ARBA00005176"/>
    </source>
</evidence>
<dbReference type="GO" id="GO:0005739">
    <property type="term" value="C:mitochondrion"/>
    <property type="evidence" value="ECO:0007669"/>
    <property type="project" value="TreeGrafter"/>
</dbReference>
<reference evidence="10 13" key="1">
    <citation type="journal article" date="2018" name="Gigascience">
        <title>Genomes of trombidid mites reveal novel predicted allergens and laterally-transferred genes associated with secondary metabolism.</title>
        <authorList>
            <person name="Dong X."/>
            <person name="Chaisiri K."/>
            <person name="Xia D."/>
            <person name="Armstrong S.D."/>
            <person name="Fang Y."/>
            <person name="Donnelly M.J."/>
            <person name="Kadowaki T."/>
            <person name="McGarry J.W."/>
            <person name="Darby A.C."/>
            <person name="Makepeace B.L."/>
        </authorList>
    </citation>
    <scope>NUCLEOTIDE SEQUENCE [LARGE SCALE GENOMIC DNA]</scope>
    <source>
        <strain evidence="10">UoL-WK</strain>
    </source>
</reference>
<dbReference type="InterPro" id="IPR050740">
    <property type="entry name" value="Aldehyde_DH_Superfamily"/>
</dbReference>
<evidence type="ECO:0000256" key="2">
    <source>
        <dbReference type="ARBA" id="ARBA00009986"/>
    </source>
</evidence>
<name>A0A3S3P4S7_9ACAR</name>
<dbReference type="InterPro" id="IPR016163">
    <property type="entry name" value="Ald_DH_C"/>
</dbReference>
<evidence type="ECO:0000313" key="11">
    <source>
        <dbReference type="EMBL" id="RWS08404.1"/>
    </source>
</evidence>
<dbReference type="STRING" id="1965070.A0A3S3P4S7"/>
<dbReference type="InterPro" id="IPR015590">
    <property type="entry name" value="Aldehyde_DH_dom"/>
</dbReference>
<dbReference type="Gene3D" id="3.40.605.10">
    <property type="entry name" value="Aldehyde Dehydrogenase, Chain A, domain 1"/>
    <property type="match status" value="1"/>
</dbReference>
<dbReference type="PROSITE" id="PS00070">
    <property type="entry name" value="ALDEHYDE_DEHYDR_CYS"/>
    <property type="match status" value="1"/>
</dbReference>
<dbReference type="Gene3D" id="3.40.309.10">
    <property type="entry name" value="Aldehyde Dehydrogenase, Chain A, domain 2"/>
    <property type="match status" value="1"/>
</dbReference>